<reference evidence="1" key="1">
    <citation type="journal article" date="2014" name="Int. J. Syst. Evol. Microbiol.">
        <title>Complete genome sequence of Corynebacterium casei LMG S-19264T (=DSM 44701T), isolated from a smear-ripened cheese.</title>
        <authorList>
            <consortium name="US DOE Joint Genome Institute (JGI-PGF)"/>
            <person name="Walter F."/>
            <person name="Albersmeier A."/>
            <person name="Kalinowski J."/>
            <person name="Ruckert C."/>
        </authorList>
    </citation>
    <scope>NUCLEOTIDE SEQUENCE</scope>
    <source>
        <strain evidence="1">CGMCC 1.12153</strain>
    </source>
</reference>
<organism evidence="1 2">
    <name type="scientific">Halobacillus andaensis</name>
    <dbReference type="NCBI Taxonomy" id="1176239"/>
    <lineage>
        <taxon>Bacteria</taxon>
        <taxon>Bacillati</taxon>
        <taxon>Bacillota</taxon>
        <taxon>Bacilli</taxon>
        <taxon>Bacillales</taxon>
        <taxon>Bacillaceae</taxon>
        <taxon>Halobacillus</taxon>
    </lineage>
</organism>
<sequence>MCPFYSYLPLINDLYVYVNNEFQILSIISKMSLSQSCTYLEDLKSTESQYVNSYYDSANKFADFTN</sequence>
<comment type="caution">
    <text evidence="1">The sequence shown here is derived from an EMBL/GenBank/DDBJ whole genome shotgun (WGS) entry which is preliminary data.</text>
</comment>
<reference evidence="1" key="2">
    <citation type="submission" date="2020-09" db="EMBL/GenBank/DDBJ databases">
        <authorList>
            <person name="Sun Q."/>
            <person name="Zhou Y."/>
        </authorList>
    </citation>
    <scope>NUCLEOTIDE SEQUENCE</scope>
    <source>
        <strain evidence="1">CGMCC 1.12153</strain>
    </source>
</reference>
<gene>
    <name evidence="1" type="ORF">GCM10010954_16560</name>
</gene>
<evidence type="ECO:0000313" key="1">
    <source>
        <dbReference type="EMBL" id="GGF18488.1"/>
    </source>
</evidence>
<keyword evidence="2" id="KW-1185">Reference proteome</keyword>
<dbReference type="EMBL" id="BMEL01000002">
    <property type="protein sequence ID" value="GGF18488.1"/>
    <property type="molecule type" value="Genomic_DNA"/>
</dbReference>
<dbReference type="AlphaFoldDB" id="A0A917B360"/>
<proteinExistence type="predicted"/>
<accession>A0A917B360</accession>
<protein>
    <submittedName>
        <fullName evidence="1">Uncharacterized protein</fullName>
    </submittedName>
</protein>
<name>A0A917B360_HALAA</name>
<evidence type="ECO:0000313" key="2">
    <source>
        <dbReference type="Proteomes" id="UP000660110"/>
    </source>
</evidence>
<dbReference type="Proteomes" id="UP000660110">
    <property type="component" value="Unassembled WGS sequence"/>
</dbReference>